<dbReference type="PANTHER" id="PTHR47048">
    <property type="entry name" value="PROTEIN SCAF11"/>
    <property type="match status" value="1"/>
</dbReference>
<evidence type="ECO:0000256" key="1">
    <source>
        <dbReference type="SAM" id="Coils"/>
    </source>
</evidence>
<feature type="coiled-coil region" evidence="1">
    <location>
        <begin position="1386"/>
        <end position="1469"/>
    </location>
</feature>
<feature type="compositionally biased region" description="Polar residues" evidence="2">
    <location>
        <begin position="847"/>
        <end position="861"/>
    </location>
</feature>
<proteinExistence type="predicted"/>
<sequence length="1550" mass="169458">MPPKRKDLSESPKELPPSKRSRGVTARKESIARSTPKKKPKKSRKKKQSAAETLYSARTILEENETQYRIDWEPDPVTKKPYEPTWEPKEFANQDLIDDWNLQKEKQRASAASTPVAGASRIRNRNRRTIPDSPSEGDSDEFEEAEAEADIDSPLFVPQDREKSASVSHSRNGEPFVQVSQRSNFDADQSEPFSQLSCSETRVPASSPPRLTLQPNQPPKSSLGTFIAETQQSLPNSDSFEPSTQQESAQHTTETTTSGSAPANSTIDEISQWQPQLENTLQVPETEPIEEQSSPVVEQGPAQSDPIESVSQSFSSVSSPPPKEPSEKTSTQSQTQSGQTQSVAESHSTNEVQADSASQRQVLQSSHEEESLQQQEDSHPDEGLTQQQTSLFDEDLVQQQPSVQDDNLQPQESSFPDKGIPQQQTSLPDKDLEQQHTSAQDDNLQGQHSSVQDEEPQLQHSGAQDESLPQQDLSAQDESLQRQHSSAQDESLQHQTSSAQDENLLQQHSGVQDESLQQQHSSVQDENLQQQHSGVQDESLHQQHSGVQDESLQQQQSHLQEEVLQQKISCGQHPSQDTSTVDPSNVHTETQESVAQHQGDTGRNTVVSEEHASPNPSSEIPDAQVESSTQSQEANLADVAVLFPSSLLDSTPSETRAPQSANEPAGRIQANPEEGSGSSALDHVPTSGQGEQSISIQSPQVPDPLSTESVLPAPKNTTAALAHSLRRVFGGSPITTERPTTASSTHSLGFAASPRFRQLQAKQSGNSSSPVPSPPSQSIVWPDLVLSPKSPSQSNMSDRPRRSIESGGGATPSKLADSTQKRMKDLRAEREAKRRLPAAASLAGGTRSPSTIPSQPAQSTKLPEKLSLAGVALASQAGEAVSSPATPSLQPEVIESATQEVQGPPLSHMEFIVPLGVLSGSALANNHRDCILHQKKLISDFTNTDNEWSDGSPIIEEAQALVTKLKNVATHIDLLIPETTSQPHLDVQPSSRIIWDRQVSPKFNFLVEFLDAVRDHDIHVVLLADNTKKLLDLTEKIIESHNLNYTRPGNLGKSDPSKSKGSCMITLIPTNREGIRPIHKKKPADILIALDDSVDPENADVKVLRQHLTDANQLAPLVSPIVTYSIEHIQKCVTKPLRPVDTLKVVLGCVSQLRVQFGKLGGGYPDTKETAKEVARYVESRRMGETNTPWPLENIVMVDEMNGWISSQSTTSQSRVASPASTGVREASVTASKRHMSSDIDTALRKKPRVASPPAASASANDVTHVSETVIAPSPQVALNQKLNSQSLQRIRLLEENNKDISEKLDEAMTRTENDSEKMRKMARELRETKELLRVKDERLEGNAKRVEAVEGRLEAEKAAHNVTTAKLEAAQQSNLSSQDPLVAEVQSLQKKLDEAEEMIAKADERAAKAEKRTKSEQEQTEYIRGLYQEARDSAGILGIEHEQLQKSFAKMEKRANEVKIELRKLVLDDTTKATMETNKKLQLVLRDRELLLEKKDNELRTLKNGRGVAGGTRAATPKSPHVGPRGGSRANSPMPGGGRVGALRNAGGP</sequence>
<organism evidence="3 4">
    <name type="scientific">Aulographum hederae CBS 113979</name>
    <dbReference type="NCBI Taxonomy" id="1176131"/>
    <lineage>
        <taxon>Eukaryota</taxon>
        <taxon>Fungi</taxon>
        <taxon>Dikarya</taxon>
        <taxon>Ascomycota</taxon>
        <taxon>Pezizomycotina</taxon>
        <taxon>Dothideomycetes</taxon>
        <taxon>Pleosporomycetidae</taxon>
        <taxon>Aulographales</taxon>
        <taxon>Aulographaceae</taxon>
    </lineage>
</organism>
<dbReference type="GO" id="GO:0000245">
    <property type="term" value="P:spliceosomal complex assembly"/>
    <property type="evidence" value="ECO:0007669"/>
    <property type="project" value="TreeGrafter"/>
</dbReference>
<keyword evidence="4" id="KW-1185">Reference proteome</keyword>
<dbReference type="GO" id="GO:0070823">
    <property type="term" value="C:HDA1 complex"/>
    <property type="evidence" value="ECO:0007669"/>
    <property type="project" value="InterPro"/>
</dbReference>
<feature type="compositionally biased region" description="Polar residues" evidence="2">
    <location>
        <begin position="458"/>
        <end position="546"/>
    </location>
</feature>
<feature type="compositionally biased region" description="Basic and acidic residues" evidence="2">
    <location>
        <begin position="366"/>
        <end position="382"/>
    </location>
</feature>
<feature type="compositionally biased region" description="Basic and acidic residues" evidence="2">
    <location>
        <begin position="66"/>
        <end position="92"/>
    </location>
</feature>
<dbReference type="EMBL" id="ML977156">
    <property type="protein sequence ID" value="KAF1986526.1"/>
    <property type="molecule type" value="Genomic_DNA"/>
</dbReference>
<evidence type="ECO:0008006" key="5">
    <source>
        <dbReference type="Google" id="ProtNLM"/>
    </source>
</evidence>
<feature type="compositionally biased region" description="Basic and acidic residues" evidence="2">
    <location>
        <begin position="1"/>
        <end position="17"/>
    </location>
</feature>
<feature type="compositionally biased region" description="Polar residues" evidence="2">
    <location>
        <begin position="625"/>
        <end position="634"/>
    </location>
</feature>
<feature type="compositionally biased region" description="Polar residues" evidence="2">
    <location>
        <begin position="178"/>
        <end position="200"/>
    </location>
</feature>
<dbReference type="InterPro" id="IPR021006">
    <property type="entry name" value="Hda2/3"/>
</dbReference>
<feature type="compositionally biased region" description="Low complexity" evidence="2">
    <location>
        <begin position="687"/>
        <end position="700"/>
    </location>
</feature>
<feature type="compositionally biased region" description="Polar residues" evidence="2">
    <location>
        <begin position="647"/>
        <end position="662"/>
    </location>
</feature>
<gene>
    <name evidence="3" type="ORF">K402DRAFT_454184</name>
</gene>
<evidence type="ECO:0000313" key="3">
    <source>
        <dbReference type="EMBL" id="KAF1986526.1"/>
    </source>
</evidence>
<dbReference type="Proteomes" id="UP000800041">
    <property type="component" value="Unassembled WGS sequence"/>
</dbReference>
<dbReference type="PANTHER" id="PTHR47048:SF1">
    <property type="entry name" value="PROTEIN SCAF11"/>
    <property type="match status" value="1"/>
</dbReference>
<dbReference type="Gene3D" id="2.40.50.40">
    <property type="match status" value="1"/>
</dbReference>
<evidence type="ECO:0000313" key="4">
    <source>
        <dbReference type="Proteomes" id="UP000800041"/>
    </source>
</evidence>
<feature type="compositionally biased region" description="Polar residues" evidence="2">
    <location>
        <begin position="567"/>
        <end position="607"/>
    </location>
</feature>
<feature type="region of interest" description="Disordered" evidence="2">
    <location>
        <begin position="1503"/>
        <end position="1550"/>
    </location>
</feature>
<feature type="region of interest" description="Disordered" evidence="2">
    <location>
        <begin position="1209"/>
        <end position="1238"/>
    </location>
</feature>
<feature type="compositionally biased region" description="Polar residues" evidence="2">
    <location>
        <begin position="213"/>
        <end position="283"/>
    </location>
</feature>
<feature type="compositionally biased region" description="Low complexity" evidence="2">
    <location>
        <begin position="309"/>
        <end position="318"/>
    </location>
</feature>
<dbReference type="Pfam" id="PF11496">
    <property type="entry name" value="HDA2-3"/>
    <property type="match status" value="1"/>
</dbReference>
<feature type="compositionally biased region" description="Polar residues" evidence="2">
    <location>
        <begin position="1209"/>
        <end position="1221"/>
    </location>
</feature>
<evidence type="ECO:0000256" key="2">
    <source>
        <dbReference type="SAM" id="MobiDB-lite"/>
    </source>
</evidence>
<feature type="coiled-coil region" evidence="1">
    <location>
        <begin position="1284"/>
        <end position="1343"/>
    </location>
</feature>
<dbReference type="Gene3D" id="3.40.50.12360">
    <property type="match status" value="1"/>
</dbReference>
<feature type="compositionally biased region" description="Polar residues" evidence="2">
    <location>
        <begin position="384"/>
        <end position="414"/>
    </location>
</feature>
<feature type="compositionally biased region" description="Basic and acidic residues" evidence="2">
    <location>
        <begin position="819"/>
        <end position="834"/>
    </location>
</feature>
<keyword evidence="1" id="KW-0175">Coiled coil</keyword>
<dbReference type="OrthoDB" id="3647690at2759"/>
<feature type="region of interest" description="Disordered" evidence="2">
    <location>
        <begin position="1"/>
        <end position="862"/>
    </location>
</feature>
<feature type="compositionally biased region" description="Polar residues" evidence="2">
    <location>
        <begin position="343"/>
        <end position="362"/>
    </location>
</feature>
<feature type="compositionally biased region" description="Basic residues" evidence="2">
    <location>
        <begin position="35"/>
        <end position="48"/>
    </location>
</feature>
<feature type="compositionally biased region" description="Low complexity" evidence="2">
    <location>
        <begin position="328"/>
        <end position="342"/>
    </location>
</feature>
<feature type="compositionally biased region" description="Polar residues" evidence="2">
    <location>
        <begin position="733"/>
        <end position="747"/>
    </location>
</feature>
<reference evidence="3" key="1">
    <citation type="journal article" date="2020" name="Stud. Mycol.">
        <title>101 Dothideomycetes genomes: a test case for predicting lifestyles and emergence of pathogens.</title>
        <authorList>
            <person name="Haridas S."/>
            <person name="Albert R."/>
            <person name="Binder M."/>
            <person name="Bloem J."/>
            <person name="Labutti K."/>
            <person name="Salamov A."/>
            <person name="Andreopoulos B."/>
            <person name="Baker S."/>
            <person name="Barry K."/>
            <person name="Bills G."/>
            <person name="Bluhm B."/>
            <person name="Cannon C."/>
            <person name="Castanera R."/>
            <person name="Culley D."/>
            <person name="Daum C."/>
            <person name="Ezra D."/>
            <person name="Gonzalez J."/>
            <person name="Henrissat B."/>
            <person name="Kuo A."/>
            <person name="Liang C."/>
            <person name="Lipzen A."/>
            <person name="Lutzoni F."/>
            <person name="Magnuson J."/>
            <person name="Mondo S."/>
            <person name="Nolan M."/>
            <person name="Ohm R."/>
            <person name="Pangilinan J."/>
            <person name="Park H.-J."/>
            <person name="Ramirez L."/>
            <person name="Alfaro M."/>
            <person name="Sun H."/>
            <person name="Tritt A."/>
            <person name="Yoshinaga Y."/>
            <person name="Zwiers L.-H."/>
            <person name="Turgeon B."/>
            <person name="Goodwin S."/>
            <person name="Spatafora J."/>
            <person name="Crous P."/>
            <person name="Grigoriev I."/>
        </authorList>
    </citation>
    <scope>NUCLEOTIDE SEQUENCE</scope>
    <source>
        <strain evidence="3">CBS 113979</strain>
    </source>
</reference>
<dbReference type="GO" id="GO:0003723">
    <property type="term" value="F:RNA binding"/>
    <property type="evidence" value="ECO:0007669"/>
    <property type="project" value="TreeGrafter"/>
</dbReference>
<protein>
    <recommendedName>
        <fullName evidence="5">Chromo domain-containing protein</fullName>
    </recommendedName>
</protein>
<feature type="compositionally biased region" description="Polar residues" evidence="2">
    <location>
        <begin position="435"/>
        <end position="450"/>
    </location>
</feature>
<feature type="compositionally biased region" description="Acidic residues" evidence="2">
    <location>
        <begin position="135"/>
        <end position="151"/>
    </location>
</feature>
<accession>A0A6G1GZY3</accession>
<name>A0A6G1GZY3_9PEZI</name>
<dbReference type="InterPro" id="IPR038609">
    <property type="entry name" value="HDA1_su2/3_sf"/>
</dbReference>
<feature type="compositionally biased region" description="Low complexity" evidence="2">
    <location>
        <begin position="548"/>
        <end position="566"/>
    </location>
</feature>